<dbReference type="Gene3D" id="3.60.20.30">
    <property type="entry name" value="(Glycosyl)asparaginase"/>
    <property type="match status" value="1"/>
</dbReference>
<dbReference type="Pfam" id="PF01112">
    <property type="entry name" value="Asparaginase_2"/>
    <property type="match status" value="1"/>
</dbReference>
<keyword evidence="3" id="KW-0068">Autocatalytic cleavage</keyword>
<reference evidence="8 9" key="1">
    <citation type="submission" date="2017-12" db="EMBL/GenBank/DDBJ databases">
        <title>The genome sequence of Caulobacter sp. 410.</title>
        <authorList>
            <person name="Gao J."/>
            <person name="Mao X."/>
            <person name="Sun J."/>
        </authorList>
    </citation>
    <scope>NUCLEOTIDE SEQUENCE [LARGE SCALE GENOMIC DNA]</scope>
    <source>
        <strain evidence="8 9">410</strain>
    </source>
</reference>
<accession>A0A2N5DR29</accession>
<feature type="active site" description="Nucleophile" evidence="5">
    <location>
        <position position="166"/>
    </location>
</feature>
<dbReference type="RefSeq" id="WP_101716371.1">
    <property type="nucleotide sequence ID" value="NZ_PJRS01000008.1"/>
</dbReference>
<evidence type="ECO:0000313" key="9">
    <source>
        <dbReference type="Proteomes" id="UP000234479"/>
    </source>
</evidence>
<feature type="site" description="Cleavage; by autolysis" evidence="7">
    <location>
        <begin position="165"/>
        <end position="166"/>
    </location>
</feature>
<evidence type="ECO:0000256" key="3">
    <source>
        <dbReference type="ARBA" id="ARBA00022813"/>
    </source>
</evidence>
<gene>
    <name evidence="8" type="ORF">SGCZBJ_02030</name>
</gene>
<dbReference type="FunFam" id="3.60.20.30:FF:000001">
    <property type="entry name" value="Isoaspartyl peptidase/L-asparaginase"/>
    <property type="match status" value="1"/>
</dbReference>
<dbReference type="EMBL" id="PJRS01000008">
    <property type="protein sequence ID" value="PLR28528.1"/>
    <property type="molecule type" value="Genomic_DNA"/>
</dbReference>
<evidence type="ECO:0000256" key="6">
    <source>
        <dbReference type="PIRSR" id="PIRSR600246-2"/>
    </source>
</evidence>
<dbReference type="AlphaFoldDB" id="A0A2N5DR29"/>
<keyword evidence="2" id="KW-0378">Hydrolase</keyword>
<sequence>MSNKRFTLALHGGAGAKRGHDYSVEIAHMRGLIEAGRERLAAGASALDVVVETVAALEASGLYIAGKGASPNADGEYELDASLMDGATSRAGSVAALQGFASPIRAARAVMDQTPHVMLAGEGAMAFARAQGLETISDPETYYTRAGAFEDNAPPSSPMGGLPTGTVGCVALDQDGRLAAATSTAGVFGKLPGRVGDSPIIGAGAWADDWAAVSCTGQGEYFIRTAVGAQIAHRIRFGGQDLDEAAAGAIQGVADLGGHGGLVSVDRDGNVAMPFASSGLKRAALMPDGTILAEAF</sequence>
<protein>
    <recommendedName>
        <fullName evidence="4">Isoaspartyl peptidase</fullName>
    </recommendedName>
</protein>
<dbReference type="CDD" id="cd04701">
    <property type="entry name" value="Asparaginase_2"/>
    <property type="match status" value="1"/>
</dbReference>
<dbReference type="PANTHER" id="PTHR10188:SF43">
    <property type="entry name" value="ASPARAGINASE (EUROFUNG)"/>
    <property type="match status" value="1"/>
</dbReference>
<dbReference type="OrthoDB" id="9780217at2"/>
<dbReference type="InterPro" id="IPR000246">
    <property type="entry name" value="Peptidase_T2"/>
</dbReference>
<dbReference type="Proteomes" id="UP000234479">
    <property type="component" value="Unassembled WGS sequence"/>
</dbReference>
<dbReference type="GO" id="GO:0005737">
    <property type="term" value="C:cytoplasm"/>
    <property type="evidence" value="ECO:0007669"/>
    <property type="project" value="TreeGrafter"/>
</dbReference>
<proteinExistence type="predicted"/>
<name>A0A2N5DR29_9CAUL</name>
<evidence type="ECO:0000313" key="8">
    <source>
        <dbReference type="EMBL" id="PLR28528.1"/>
    </source>
</evidence>
<keyword evidence="9" id="KW-1185">Reference proteome</keyword>
<dbReference type="GO" id="GO:0008233">
    <property type="term" value="F:peptidase activity"/>
    <property type="evidence" value="ECO:0007669"/>
    <property type="project" value="UniProtKB-KW"/>
</dbReference>
<feature type="binding site" evidence="6">
    <location>
        <begin position="216"/>
        <end position="219"/>
    </location>
    <ligand>
        <name>substrate</name>
    </ligand>
</feature>
<organism evidence="8 9">
    <name type="scientific">Caulobacter zeae</name>
    <dbReference type="NCBI Taxonomy" id="2055137"/>
    <lineage>
        <taxon>Bacteria</taxon>
        <taxon>Pseudomonadati</taxon>
        <taxon>Pseudomonadota</taxon>
        <taxon>Alphaproteobacteria</taxon>
        <taxon>Caulobacterales</taxon>
        <taxon>Caulobacteraceae</taxon>
        <taxon>Caulobacter</taxon>
    </lineage>
</organism>
<dbReference type="SUPFAM" id="SSF56235">
    <property type="entry name" value="N-terminal nucleophile aminohydrolases (Ntn hydrolases)"/>
    <property type="match status" value="1"/>
</dbReference>
<keyword evidence="1" id="KW-0645">Protease</keyword>
<evidence type="ECO:0000256" key="5">
    <source>
        <dbReference type="PIRSR" id="PIRSR600246-1"/>
    </source>
</evidence>
<evidence type="ECO:0000256" key="4">
    <source>
        <dbReference type="ARBA" id="ARBA00069124"/>
    </source>
</evidence>
<evidence type="ECO:0000256" key="1">
    <source>
        <dbReference type="ARBA" id="ARBA00022670"/>
    </source>
</evidence>
<dbReference type="InterPro" id="IPR029055">
    <property type="entry name" value="Ntn_hydrolases_N"/>
</dbReference>
<dbReference type="GO" id="GO:0006508">
    <property type="term" value="P:proteolysis"/>
    <property type="evidence" value="ECO:0007669"/>
    <property type="project" value="UniProtKB-KW"/>
</dbReference>
<comment type="caution">
    <text evidence="8">The sequence shown here is derived from an EMBL/GenBank/DDBJ whole genome shotgun (WGS) entry which is preliminary data.</text>
</comment>
<feature type="binding site" evidence="6">
    <location>
        <begin position="194"/>
        <end position="197"/>
    </location>
    <ligand>
        <name>substrate</name>
    </ligand>
</feature>
<dbReference type="PANTHER" id="PTHR10188">
    <property type="entry name" value="L-ASPARAGINASE"/>
    <property type="match status" value="1"/>
</dbReference>
<evidence type="ECO:0000256" key="2">
    <source>
        <dbReference type="ARBA" id="ARBA00022801"/>
    </source>
</evidence>
<evidence type="ECO:0000256" key="7">
    <source>
        <dbReference type="PIRSR" id="PIRSR600246-3"/>
    </source>
</evidence>